<comment type="caution">
    <text evidence="1">The sequence shown here is derived from an EMBL/GenBank/DDBJ whole genome shotgun (WGS) entry which is preliminary data.</text>
</comment>
<proteinExistence type="predicted"/>
<dbReference type="EMBL" id="SNRW01004945">
    <property type="protein sequence ID" value="KAA6386141.1"/>
    <property type="molecule type" value="Genomic_DNA"/>
</dbReference>
<organism evidence="1 2">
    <name type="scientific">Streblomastix strix</name>
    <dbReference type="NCBI Taxonomy" id="222440"/>
    <lineage>
        <taxon>Eukaryota</taxon>
        <taxon>Metamonada</taxon>
        <taxon>Preaxostyla</taxon>
        <taxon>Oxymonadida</taxon>
        <taxon>Streblomastigidae</taxon>
        <taxon>Streblomastix</taxon>
    </lineage>
</organism>
<evidence type="ECO:0000313" key="2">
    <source>
        <dbReference type="Proteomes" id="UP000324800"/>
    </source>
</evidence>
<gene>
    <name evidence="1" type="ORF">EZS28_018329</name>
</gene>
<dbReference type="AlphaFoldDB" id="A0A5J4VU25"/>
<reference evidence="1 2" key="1">
    <citation type="submission" date="2019-03" db="EMBL/GenBank/DDBJ databases">
        <title>Single cell metagenomics reveals metabolic interactions within the superorganism composed of flagellate Streblomastix strix and complex community of Bacteroidetes bacteria on its surface.</title>
        <authorList>
            <person name="Treitli S.C."/>
            <person name="Kolisko M."/>
            <person name="Husnik F."/>
            <person name="Keeling P."/>
            <person name="Hampl V."/>
        </authorList>
    </citation>
    <scope>NUCLEOTIDE SEQUENCE [LARGE SCALE GENOMIC DNA]</scope>
    <source>
        <strain evidence="1">ST1C</strain>
    </source>
</reference>
<evidence type="ECO:0000313" key="1">
    <source>
        <dbReference type="EMBL" id="KAA6386141.1"/>
    </source>
</evidence>
<accession>A0A5J4VU25</accession>
<dbReference type="Proteomes" id="UP000324800">
    <property type="component" value="Unassembled WGS sequence"/>
</dbReference>
<name>A0A5J4VU25_9EUKA</name>
<sequence>MIKTFALPQFRVGSGIKELIDFHLQGHKNYSPLQRIREHSREHMAKEHMMKYYNISEKQLQNWLQDYKGFDIDGEIDKFIQDEKININIYDYDTEQKIYYQSKTYEFNEEATEESSDESIAEPVSVPEFNVLICTSENNETHAFYISNKESLTGLKFCPFCKSRAFDPRHSQFERDYEKHIKKCEINEGKIIKEVKLEAVQRPFCPHIMQNKTYAYLMANNRENEFKPTSYYITYDFETVEKVINKDFGKSSKQISQLVPLSVASTIKNKQEVPIVGFNSAKFDFALIFKNLQSLDWEIKSYIGSSS</sequence>
<feature type="non-terminal residue" evidence="1">
    <location>
        <position position="307"/>
    </location>
</feature>
<protein>
    <submittedName>
        <fullName evidence="1">Uncharacterized protein</fullName>
    </submittedName>
</protein>